<evidence type="ECO:0000256" key="1">
    <source>
        <dbReference type="ARBA" id="ARBA00004592"/>
    </source>
</evidence>
<feature type="repeat" description="ARM" evidence="8">
    <location>
        <begin position="69"/>
        <end position="111"/>
    </location>
</feature>
<dbReference type="GO" id="GO:0005774">
    <property type="term" value="C:vacuolar membrane"/>
    <property type="evidence" value="ECO:0007669"/>
    <property type="project" value="UniProtKB-SubCell"/>
</dbReference>
<dbReference type="InterPro" id="IPR016024">
    <property type="entry name" value="ARM-type_fold"/>
</dbReference>
<evidence type="ECO:0000256" key="2">
    <source>
        <dbReference type="ARBA" id="ARBA00005462"/>
    </source>
</evidence>
<reference evidence="10 11" key="1">
    <citation type="journal article" date="2013" name="PLoS Genet.">
        <title>Distinctive expansion of potential virulence genes in the genome of the oomycete fish pathogen Saprolegnia parasitica.</title>
        <authorList>
            <person name="Jiang R.H."/>
            <person name="de Bruijn I."/>
            <person name="Haas B.J."/>
            <person name="Belmonte R."/>
            <person name="Lobach L."/>
            <person name="Christie J."/>
            <person name="van den Ackerveken G."/>
            <person name="Bottin A."/>
            <person name="Bulone V."/>
            <person name="Diaz-Moreno S.M."/>
            <person name="Dumas B."/>
            <person name="Fan L."/>
            <person name="Gaulin E."/>
            <person name="Govers F."/>
            <person name="Grenville-Briggs L.J."/>
            <person name="Horner N.R."/>
            <person name="Levin J.Z."/>
            <person name="Mammella M."/>
            <person name="Meijer H.J."/>
            <person name="Morris P."/>
            <person name="Nusbaum C."/>
            <person name="Oome S."/>
            <person name="Phillips A.J."/>
            <person name="van Rooyen D."/>
            <person name="Rzeszutek E."/>
            <person name="Saraiva M."/>
            <person name="Secombes C.J."/>
            <person name="Seidl M.F."/>
            <person name="Snel B."/>
            <person name="Stassen J.H."/>
            <person name="Sykes S."/>
            <person name="Tripathy S."/>
            <person name="van den Berg H."/>
            <person name="Vega-Arreguin J.C."/>
            <person name="Wawra S."/>
            <person name="Young S.K."/>
            <person name="Zeng Q."/>
            <person name="Dieguez-Uribeondo J."/>
            <person name="Russ C."/>
            <person name="Tyler B.M."/>
            <person name="van West P."/>
        </authorList>
    </citation>
    <scope>NUCLEOTIDE SEQUENCE [LARGE SCALE GENOMIC DNA]</scope>
    <source>
        <strain evidence="10 11">CBS 223.65</strain>
    </source>
</reference>
<dbReference type="SMART" id="SM00185">
    <property type="entry name" value="ARM"/>
    <property type="match status" value="2"/>
</dbReference>
<dbReference type="SUPFAM" id="SSF48371">
    <property type="entry name" value="ARM repeat"/>
    <property type="match status" value="1"/>
</dbReference>
<sequence length="257" mass="28377">MGASGSKGSKEEFTYEDSDEGFTEALKVNLQRLIAYAKSADASLQREVAEKLANEAVKPDRQVQIVELDGLQLLLPLTQSKDTEVQRLAAHALANLSVNSDNQTKMANEGGIDMLIDLLASDNEHVQRQAAKALANLGVNVDNKEKIAKAAGSSHSSSWRARSKSVSPSRPLPRSPTWLSTTRTRWRLHATVAWNQLFAEPSRIRWSCSRKSRVHCATFPSMPRTRSSLCALVASTRCSFWCVRPTTVFANKPRARS</sequence>
<feature type="region of interest" description="Disordered" evidence="9">
    <location>
        <begin position="150"/>
        <end position="176"/>
    </location>
</feature>
<dbReference type="EMBL" id="KK583208">
    <property type="protein sequence ID" value="KDO29014.1"/>
    <property type="molecule type" value="Genomic_DNA"/>
</dbReference>
<gene>
    <name evidence="10" type="ORF">SPRG_06069</name>
</gene>
<dbReference type="GO" id="GO:0043495">
    <property type="term" value="F:protein-membrane adaptor activity"/>
    <property type="evidence" value="ECO:0007669"/>
    <property type="project" value="InterPro"/>
</dbReference>
<dbReference type="VEuPathDB" id="FungiDB:SPRG_06069"/>
<dbReference type="PANTHER" id="PTHR47249">
    <property type="entry name" value="VACUOLAR PROTEIN 8"/>
    <property type="match status" value="1"/>
</dbReference>
<dbReference type="InterPro" id="IPR045156">
    <property type="entry name" value="Vac8"/>
</dbReference>
<dbReference type="InterPro" id="IPR011989">
    <property type="entry name" value="ARM-like"/>
</dbReference>
<name>A0A067CE22_SAPPC</name>
<dbReference type="KEGG" id="spar:SPRG_06069"/>
<dbReference type="RefSeq" id="XP_012200184.1">
    <property type="nucleotide sequence ID" value="XM_012344794.1"/>
</dbReference>
<proteinExistence type="inferred from homology"/>
<dbReference type="PANTHER" id="PTHR47249:SF1">
    <property type="entry name" value="VACUOLAR PROTEIN 8"/>
    <property type="match status" value="1"/>
</dbReference>
<keyword evidence="6" id="KW-0449">Lipoprotein</keyword>
<keyword evidence="11" id="KW-1185">Reference proteome</keyword>
<protein>
    <recommendedName>
        <fullName evidence="7">Vacuolar protein 8</fullName>
    </recommendedName>
</protein>
<dbReference type="Gene3D" id="1.25.10.10">
    <property type="entry name" value="Leucine-rich Repeat Variant"/>
    <property type="match status" value="1"/>
</dbReference>
<accession>A0A067CE22</accession>
<dbReference type="OrthoDB" id="7537227at2759"/>
<keyword evidence="5" id="KW-0472">Membrane</keyword>
<dbReference type="GO" id="GO:0071562">
    <property type="term" value="P:nucleus-vacuole junction assembly"/>
    <property type="evidence" value="ECO:0007669"/>
    <property type="project" value="InterPro"/>
</dbReference>
<dbReference type="GeneID" id="24128434"/>
<evidence type="ECO:0000313" key="11">
    <source>
        <dbReference type="Proteomes" id="UP000030745"/>
    </source>
</evidence>
<feature type="repeat" description="ARM" evidence="8">
    <location>
        <begin position="110"/>
        <end position="152"/>
    </location>
</feature>
<evidence type="ECO:0000256" key="9">
    <source>
        <dbReference type="SAM" id="MobiDB-lite"/>
    </source>
</evidence>
<comment type="subcellular location">
    <subcellularLocation>
        <location evidence="1">Vacuole membrane</location>
        <topology evidence="1">Lipid-anchor</topology>
    </subcellularLocation>
</comment>
<evidence type="ECO:0000256" key="3">
    <source>
        <dbReference type="ARBA" id="ARBA00022554"/>
    </source>
</evidence>
<evidence type="ECO:0000256" key="4">
    <source>
        <dbReference type="ARBA" id="ARBA00022737"/>
    </source>
</evidence>
<keyword evidence="3" id="KW-0926">Vacuole</keyword>
<evidence type="ECO:0000256" key="6">
    <source>
        <dbReference type="ARBA" id="ARBA00023288"/>
    </source>
</evidence>
<dbReference type="InterPro" id="IPR000225">
    <property type="entry name" value="Armadillo"/>
</dbReference>
<comment type="similarity">
    <text evidence="2">Belongs to the beta-catenin family.</text>
</comment>
<evidence type="ECO:0000256" key="7">
    <source>
        <dbReference type="ARBA" id="ARBA00026209"/>
    </source>
</evidence>
<dbReference type="Proteomes" id="UP000030745">
    <property type="component" value="Unassembled WGS sequence"/>
</dbReference>
<feature type="compositionally biased region" description="Low complexity" evidence="9">
    <location>
        <begin position="150"/>
        <end position="169"/>
    </location>
</feature>
<dbReference type="STRING" id="695850.A0A067CE22"/>
<evidence type="ECO:0000256" key="5">
    <source>
        <dbReference type="ARBA" id="ARBA00023136"/>
    </source>
</evidence>
<evidence type="ECO:0000313" key="10">
    <source>
        <dbReference type="EMBL" id="KDO29014.1"/>
    </source>
</evidence>
<dbReference type="PROSITE" id="PS50176">
    <property type="entry name" value="ARM_REPEAT"/>
    <property type="match status" value="2"/>
</dbReference>
<organism evidence="10 11">
    <name type="scientific">Saprolegnia parasitica (strain CBS 223.65)</name>
    <dbReference type="NCBI Taxonomy" id="695850"/>
    <lineage>
        <taxon>Eukaryota</taxon>
        <taxon>Sar</taxon>
        <taxon>Stramenopiles</taxon>
        <taxon>Oomycota</taxon>
        <taxon>Saprolegniomycetes</taxon>
        <taxon>Saprolegniales</taxon>
        <taxon>Saprolegniaceae</taxon>
        <taxon>Saprolegnia</taxon>
    </lineage>
</organism>
<dbReference type="Pfam" id="PF00514">
    <property type="entry name" value="Arm"/>
    <property type="match status" value="2"/>
</dbReference>
<evidence type="ECO:0000256" key="8">
    <source>
        <dbReference type="PROSITE-ProRule" id="PRU00259"/>
    </source>
</evidence>
<dbReference type="AlphaFoldDB" id="A0A067CE22"/>
<keyword evidence="4" id="KW-0677">Repeat</keyword>